<dbReference type="AlphaFoldDB" id="X1EG20"/>
<organism evidence="2">
    <name type="scientific">marine sediment metagenome</name>
    <dbReference type="NCBI Taxonomy" id="412755"/>
    <lineage>
        <taxon>unclassified sequences</taxon>
        <taxon>metagenomes</taxon>
        <taxon>ecological metagenomes</taxon>
    </lineage>
</organism>
<accession>X1EG20</accession>
<comment type="caution">
    <text evidence="2">The sequence shown here is derived from an EMBL/GenBank/DDBJ whole genome shotgun (WGS) entry which is preliminary data.</text>
</comment>
<sequence length="58" mass="6310">MTTRKFTPSVTRGPRLTPGEIAVTPPEDLGVDVPPSFMQRVMPYVMGVCMLGMIGIMV</sequence>
<proteinExistence type="predicted"/>
<feature type="non-terminal residue" evidence="2">
    <location>
        <position position="58"/>
    </location>
</feature>
<name>X1EG20_9ZZZZ</name>
<reference evidence="2" key="1">
    <citation type="journal article" date="2014" name="Front. Microbiol.">
        <title>High frequency of phylogenetically diverse reductive dehalogenase-homologous genes in deep subseafloor sedimentary metagenomes.</title>
        <authorList>
            <person name="Kawai M."/>
            <person name="Futagami T."/>
            <person name="Toyoda A."/>
            <person name="Takaki Y."/>
            <person name="Nishi S."/>
            <person name="Hori S."/>
            <person name="Arai W."/>
            <person name="Tsubouchi T."/>
            <person name="Morono Y."/>
            <person name="Uchiyama I."/>
            <person name="Ito T."/>
            <person name="Fujiyama A."/>
            <person name="Inagaki F."/>
            <person name="Takami H."/>
        </authorList>
    </citation>
    <scope>NUCLEOTIDE SEQUENCE</scope>
    <source>
        <strain evidence="2">Expedition CK06-06</strain>
    </source>
</reference>
<feature type="region of interest" description="Disordered" evidence="1">
    <location>
        <begin position="1"/>
        <end position="23"/>
    </location>
</feature>
<protein>
    <submittedName>
        <fullName evidence="2">Uncharacterized protein</fullName>
    </submittedName>
</protein>
<dbReference type="EMBL" id="BARU01014336">
    <property type="protein sequence ID" value="GAH32256.1"/>
    <property type="molecule type" value="Genomic_DNA"/>
</dbReference>
<evidence type="ECO:0000256" key="1">
    <source>
        <dbReference type="SAM" id="MobiDB-lite"/>
    </source>
</evidence>
<feature type="compositionally biased region" description="Polar residues" evidence="1">
    <location>
        <begin position="1"/>
        <end position="10"/>
    </location>
</feature>
<gene>
    <name evidence="2" type="ORF">S03H2_25363</name>
</gene>
<evidence type="ECO:0000313" key="2">
    <source>
        <dbReference type="EMBL" id="GAH32256.1"/>
    </source>
</evidence>